<keyword evidence="1" id="KW-0732">Signal</keyword>
<dbReference type="AlphaFoldDB" id="A0A8J9YRT0"/>
<feature type="chain" id="PRO_5035442109" evidence="1">
    <location>
        <begin position="29"/>
        <end position="229"/>
    </location>
</feature>
<dbReference type="Proteomes" id="UP000838412">
    <property type="component" value="Chromosome 11"/>
</dbReference>
<gene>
    <name evidence="2" type="primary">Hypp5828</name>
    <name evidence="2" type="ORF">BLAG_LOCUS3744</name>
</gene>
<proteinExistence type="predicted"/>
<dbReference type="OrthoDB" id="10349532at2759"/>
<keyword evidence="3" id="KW-1185">Reference proteome</keyword>
<evidence type="ECO:0000256" key="1">
    <source>
        <dbReference type="SAM" id="SignalP"/>
    </source>
</evidence>
<feature type="signal peptide" evidence="1">
    <location>
        <begin position="1"/>
        <end position="28"/>
    </location>
</feature>
<organism evidence="2 3">
    <name type="scientific">Branchiostoma lanceolatum</name>
    <name type="common">Common lancelet</name>
    <name type="synonym">Amphioxus lanceolatum</name>
    <dbReference type="NCBI Taxonomy" id="7740"/>
    <lineage>
        <taxon>Eukaryota</taxon>
        <taxon>Metazoa</taxon>
        <taxon>Chordata</taxon>
        <taxon>Cephalochordata</taxon>
        <taxon>Leptocardii</taxon>
        <taxon>Amphioxiformes</taxon>
        <taxon>Branchiostomatidae</taxon>
        <taxon>Branchiostoma</taxon>
    </lineage>
</organism>
<name>A0A8J9YRT0_BRALA</name>
<evidence type="ECO:0000313" key="3">
    <source>
        <dbReference type="Proteomes" id="UP000838412"/>
    </source>
</evidence>
<reference evidence="2" key="1">
    <citation type="submission" date="2022-01" db="EMBL/GenBank/DDBJ databases">
        <authorList>
            <person name="Braso-Vives M."/>
        </authorList>
    </citation>
    <scope>NUCLEOTIDE SEQUENCE</scope>
</reference>
<accession>A0A8J9YRT0</accession>
<evidence type="ECO:0000313" key="2">
    <source>
        <dbReference type="EMBL" id="CAH1239437.1"/>
    </source>
</evidence>
<dbReference type="EMBL" id="OV696696">
    <property type="protein sequence ID" value="CAH1239437.1"/>
    <property type="molecule type" value="Genomic_DNA"/>
</dbReference>
<protein>
    <submittedName>
        <fullName evidence="2">Hypp5828 protein</fullName>
    </submittedName>
</protein>
<sequence>MPTQPFSTMWITGITIAAILDLLETAAGGQYNVINSGPISNGASGDVGTLLTNHELEFQTCVVNASCFFIAKEAICDCEDFNDLGKCFVRKLEQKAEELESSDTRISACLESPVPNRINVTGYKLDCHVFGLRDFTFSVNVALTGRNCTQRSGKCYKATLSQRPCTLYVKRGMDVGDRTRPSPIITGLGVLLVGSIITAVLCSCDRTEQDDVYVFDAELNKFTLAKNII</sequence>